<sequence length="652" mass="71305">MPNLVPPVLLLLLHREGPPQQRHTEAWHDALSRDSVLADVRHVWLGDGPVPAGIDLGSLGAAVPVLDVPDDTVTLVVEAVAVPGPHVVQRMVDAVLERPRCVVDARVLPVELTRTDPRPRGYGLEEGADPRADLLDEVRHVWEPRNADGEPQARVTGVCCALRAGDLAALEDALLAPPGEAGTTLLAAAGEVDLPVVASATAAVSLPIRLGWDVGIEGSVTFPPGRPEAWSGSTHPADLPATSLGALARQFSLRPAERTTADPDPDAPFLTIVTRTQGRRLLCLEDVLTCLAGQSDRDFELLVMCHRTTSEEQAAVEDVVASAPAWLRDAVRVLRVERPGRAAPLNDGFTAARGRYVVALDDDDTVLAHYVSAFKAAATRHDGRLLRTVAVRQDVVPVADGDDVLAISVADPYREWPLDFSLVDHLSDNYSPIMTVAFPRGAVHDLGLRFDETLHANEDWEYVVRCAAVLGVASVREITSVYRWWLHTASSRDVHTEDEWDEARARIQAAVVDSVLLLQPEETRRLVATLQRSRREVAAAHELAQATATAQHETNVEMTKVAEAYQAAVAKRLAVDARLAETRDELATTRDQLRRRTQKLRRLELVQDVQERIDAGTLERPEKPLTDMTTERLKRLAEAPAVVVRRSLLGRR</sequence>
<reference evidence="3" key="1">
    <citation type="journal article" date="2019" name="Int. J. Syst. Evol. Microbiol.">
        <title>The Global Catalogue of Microorganisms (GCM) 10K type strain sequencing project: providing services to taxonomists for standard genome sequencing and annotation.</title>
        <authorList>
            <consortium name="The Broad Institute Genomics Platform"/>
            <consortium name="The Broad Institute Genome Sequencing Center for Infectious Disease"/>
            <person name="Wu L."/>
            <person name="Ma J."/>
        </authorList>
    </citation>
    <scope>NUCLEOTIDE SEQUENCE [LARGE SCALE GENOMIC DNA]</scope>
    <source>
        <strain evidence="3">FCH27</strain>
    </source>
</reference>
<gene>
    <name evidence="2" type="ORF">ACFQO6_07205</name>
</gene>
<dbReference type="CDD" id="cd00761">
    <property type="entry name" value="Glyco_tranf_GTA_type"/>
    <property type="match status" value="1"/>
</dbReference>
<dbReference type="InterPro" id="IPR029044">
    <property type="entry name" value="Nucleotide-diphossugar_trans"/>
</dbReference>
<dbReference type="GO" id="GO:0016757">
    <property type="term" value="F:glycosyltransferase activity"/>
    <property type="evidence" value="ECO:0007669"/>
    <property type="project" value="UniProtKB-KW"/>
</dbReference>
<evidence type="ECO:0000259" key="1">
    <source>
        <dbReference type="Pfam" id="PF00535"/>
    </source>
</evidence>
<comment type="caution">
    <text evidence="2">The sequence shown here is derived from an EMBL/GenBank/DDBJ whole genome shotgun (WGS) entry which is preliminary data.</text>
</comment>
<keyword evidence="2" id="KW-0808">Transferase</keyword>
<keyword evidence="2" id="KW-0328">Glycosyltransferase</keyword>
<dbReference type="EMBL" id="JBHTCH010000005">
    <property type="protein sequence ID" value="MFC7360055.1"/>
    <property type="molecule type" value="Genomic_DNA"/>
</dbReference>
<dbReference type="Pfam" id="PF00535">
    <property type="entry name" value="Glycos_transf_2"/>
    <property type="match status" value="1"/>
</dbReference>
<organism evidence="2 3">
    <name type="scientific">Nocardioides astragali</name>
    <dbReference type="NCBI Taxonomy" id="1776736"/>
    <lineage>
        <taxon>Bacteria</taxon>
        <taxon>Bacillati</taxon>
        <taxon>Actinomycetota</taxon>
        <taxon>Actinomycetes</taxon>
        <taxon>Propionibacteriales</taxon>
        <taxon>Nocardioidaceae</taxon>
        <taxon>Nocardioides</taxon>
    </lineage>
</organism>
<dbReference type="EC" id="2.4.-.-" evidence="2"/>
<dbReference type="Proteomes" id="UP001596524">
    <property type="component" value="Unassembled WGS sequence"/>
</dbReference>
<dbReference type="RefSeq" id="WP_255890682.1">
    <property type="nucleotide sequence ID" value="NZ_JAFMZM010000003.1"/>
</dbReference>
<evidence type="ECO:0000313" key="3">
    <source>
        <dbReference type="Proteomes" id="UP001596524"/>
    </source>
</evidence>
<dbReference type="Gene3D" id="3.90.550.10">
    <property type="entry name" value="Spore Coat Polysaccharide Biosynthesis Protein SpsA, Chain A"/>
    <property type="match status" value="1"/>
</dbReference>
<accession>A0ABW2N216</accession>
<dbReference type="InterPro" id="IPR001173">
    <property type="entry name" value="Glyco_trans_2-like"/>
</dbReference>
<keyword evidence="3" id="KW-1185">Reference proteome</keyword>
<feature type="domain" description="Glycosyltransferase 2-like" evidence="1">
    <location>
        <begin position="283"/>
        <end position="380"/>
    </location>
</feature>
<protein>
    <submittedName>
        <fullName evidence="2">Glycosyltransferase</fullName>
        <ecNumber evidence="2">2.4.-.-</ecNumber>
    </submittedName>
</protein>
<name>A0ABW2N216_9ACTN</name>
<evidence type="ECO:0000313" key="2">
    <source>
        <dbReference type="EMBL" id="MFC7360055.1"/>
    </source>
</evidence>
<dbReference type="SUPFAM" id="SSF53448">
    <property type="entry name" value="Nucleotide-diphospho-sugar transferases"/>
    <property type="match status" value="1"/>
</dbReference>
<proteinExistence type="predicted"/>